<comment type="subunit">
    <text evidence="5 19">The complex is composed of 8 subunits; MtrA, MtrB, MtrC, MtrD, MtrE, MtrF, MtrG and MtrH.</text>
</comment>
<evidence type="ECO:0000256" key="8">
    <source>
        <dbReference type="ARBA" id="ARBA00022563"/>
    </source>
</evidence>
<evidence type="ECO:0000256" key="14">
    <source>
        <dbReference type="ARBA" id="ARBA00022994"/>
    </source>
</evidence>
<dbReference type="GO" id="GO:0019386">
    <property type="term" value="P:methanogenesis, from carbon dioxide"/>
    <property type="evidence" value="ECO:0007669"/>
    <property type="project" value="UniProtKB-UniRule"/>
</dbReference>
<dbReference type="GO" id="GO:0030269">
    <property type="term" value="F:tetrahydromethanopterin S-methyltransferase activity"/>
    <property type="evidence" value="ECO:0007669"/>
    <property type="project" value="UniProtKB-UniRule"/>
</dbReference>
<evidence type="ECO:0000256" key="12">
    <source>
        <dbReference type="ARBA" id="ARBA00022967"/>
    </source>
</evidence>
<evidence type="ECO:0000256" key="13">
    <source>
        <dbReference type="ARBA" id="ARBA00022989"/>
    </source>
</evidence>
<dbReference type="EC" id="7.2.1.4" evidence="18 19"/>
<feature type="transmembrane region" description="Helical" evidence="19">
    <location>
        <begin position="60"/>
        <end position="80"/>
    </location>
</feature>
<keyword evidence="9 19" id="KW-0489">Methyltransferase</keyword>
<evidence type="ECO:0000256" key="6">
    <source>
        <dbReference type="ARBA" id="ARBA00015120"/>
    </source>
</evidence>
<dbReference type="GO" id="GO:0005886">
    <property type="term" value="C:plasma membrane"/>
    <property type="evidence" value="ECO:0007669"/>
    <property type="project" value="UniProtKB-SubCell"/>
</dbReference>
<feature type="transmembrane region" description="Helical" evidence="19">
    <location>
        <begin position="255"/>
        <end position="276"/>
    </location>
</feature>
<evidence type="ECO:0000256" key="19">
    <source>
        <dbReference type="HAMAP-Rule" id="MF_01098"/>
    </source>
</evidence>
<comment type="similarity">
    <text evidence="4 19">Belongs to the MtrE family.</text>
</comment>
<feature type="transmembrane region" description="Helical" evidence="19">
    <location>
        <begin position="86"/>
        <end position="109"/>
    </location>
</feature>
<dbReference type="InterPro" id="IPR005780">
    <property type="entry name" value="MeTrfase_E"/>
</dbReference>
<accession>A0A328Q5X0</accession>
<dbReference type="GeneID" id="3854947"/>
<evidence type="ECO:0000256" key="17">
    <source>
        <dbReference type="ARBA" id="ARBA00044880"/>
    </source>
</evidence>
<evidence type="ECO:0000313" key="20">
    <source>
        <dbReference type="EMBL" id="RAP03575.1"/>
    </source>
</evidence>
<evidence type="ECO:0000256" key="16">
    <source>
        <dbReference type="ARBA" id="ARBA00029819"/>
    </source>
</evidence>
<evidence type="ECO:0000256" key="1">
    <source>
        <dbReference type="ARBA" id="ARBA00002533"/>
    </source>
</evidence>
<keyword evidence="11 19" id="KW-0812">Transmembrane</keyword>
<reference evidence="20 21" key="1">
    <citation type="submission" date="2017-05" db="EMBL/GenBank/DDBJ databases">
        <title>Host range expansion of the Methanosphaera genus to humans and monogastric animals involves recent and extensive reduction in genome content.</title>
        <authorList>
            <person name="Hoedt E.C."/>
            <person name="Volmer J.G."/>
            <person name="Parks D.H."/>
            <person name="Rosewarne C.P."/>
            <person name="Denman S.E."/>
            <person name="Mcsweeney C.S."/>
            <person name="O Cuiv P."/>
            <person name="Hugenholtz P."/>
            <person name="Tyson G.W."/>
            <person name="Morrison M."/>
        </authorList>
    </citation>
    <scope>NUCLEOTIDE SEQUENCE [LARGE SCALE GENOMIC DNA]</scope>
    <source>
        <strain evidence="20 21">PA5</strain>
    </source>
</reference>
<comment type="caution">
    <text evidence="20">The sequence shown here is derived from an EMBL/GenBank/DDBJ whole genome shotgun (WGS) entry which is preliminary data.</text>
</comment>
<evidence type="ECO:0000256" key="7">
    <source>
        <dbReference type="ARBA" id="ARBA00022475"/>
    </source>
</evidence>
<keyword evidence="10 19" id="KW-0808">Transferase</keyword>
<organism evidence="20 21">
    <name type="scientific">Methanosphaera stadtmanae</name>
    <dbReference type="NCBI Taxonomy" id="2317"/>
    <lineage>
        <taxon>Archaea</taxon>
        <taxon>Methanobacteriati</taxon>
        <taxon>Methanobacteriota</taxon>
        <taxon>Methanomada group</taxon>
        <taxon>Methanobacteria</taxon>
        <taxon>Methanobacteriales</taxon>
        <taxon>Methanobacteriaceae</taxon>
        <taxon>Methanosphaera</taxon>
    </lineage>
</organism>
<evidence type="ECO:0000256" key="5">
    <source>
        <dbReference type="ARBA" id="ARBA00011616"/>
    </source>
</evidence>
<evidence type="ECO:0000256" key="4">
    <source>
        <dbReference type="ARBA" id="ARBA00009612"/>
    </source>
</evidence>
<sequence length="289" mass="31439">MEIFNMFLVILMGLFAIIAGIFEDLESDVASTSNPNSQVQLAPQIGNLHKLFNRAVSGEPLLVGSMATISGAVAYTLIYIHQPVLLVLIISSLVATIVQVIFSITSYMGRITSQALYNQPLFMDMLYKHIPTSAAHAFISLFSITTLSYIMVYSLTQPIQVALPIVTFFVGIMLGSIGSAVGDIFYGAEKLYQHHEFGSGIPVSVNGHITTKSALGSENSIDMAKFCSKFGGPISGLCFGIIIFLNFWTFLVFGIVGGLIVGLILVIFLIILNYVLERNARLIYGKYGE</sequence>
<gene>
    <name evidence="19" type="primary">mtrE</name>
    <name evidence="20" type="ORF">CA615_01530</name>
</gene>
<comment type="catalytic activity">
    <reaction evidence="17 19">
        <text>5-methyl-5,6,7,8-tetrahydromethanopterin + coenzyme M + 2 Na(+)(in) = 5,6,7,8-tetrahydromethanopterin + methyl-coenzyme M + 2 Na(+)(out)</text>
        <dbReference type="Rhea" id="RHEA:53492"/>
        <dbReference type="ChEBI" id="CHEBI:29101"/>
        <dbReference type="ChEBI" id="CHEBI:58103"/>
        <dbReference type="ChEBI" id="CHEBI:58116"/>
        <dbReference type="ChEBI" id="CHEBI:58286"/>
        <dbReference type="ChEBI" id="CHEBI:58319"/>
        <dbReference type="EC" id="7.2.1.4"/>
    </reaction>
</comment>
<keyword evidence="12 19" id="KW-1278">Translocase</keyword>
<keyword evidence="14 19" id="KW-0484">Methanogenesis</keyword>
<keyword evidence="7 19" id="KW-1003">Cell membrane</keyword>
<feature type="transmembrane region" description="Helical" evidence="19">
    <location>
        <begin position="230"/>
        <end position="249"/>
    </location>
</feature>
<dbReference type="OMA" id="PQMGNIH"/>
<feature type="transmembrane region" description="Helical" evidence="19">
    <location>
        <begin position="161"/>
        <end position="186"/>
    </location>
</feature>
<dbReference type="GeneID" id="41324873"/>
<dbReference type="GO" id="GO:0006730">
    <property type="term" value="P:one-carbon metabolic process"/>
    <property type="evidence" value="ECO:0007669"/>
    <property type="project" value="UniProtKB-UniRule"/>
</dbReference>
<comment type="function">
    <text evidence="1 19">Part of a complex that catalyzes the formation of methyl-coenzyme M and tetrahydromethanopterin from coenzyme M and methyl-tetrahydromethanopterin. This is an energy-conserving, sodium-ion translocating step.</text>
</comment>
<feature type="transmembrane region" description="Helical" evidence="19">
    <location>
        <begin position="6"/>
        <end position="22"/>
    </location>
</feature>
<dbReference type="UniPathway" id="UPA00640">
    <property type="reaction ID" value="UER00698"/>
</dbReference>
<name>A0A328Q5X0_9EURY</name>
<protein>
    <recommendedName>
        <fullName evidence="6 19">Tetrahydromethanopterin S-methyltransferase subunit E</fullName>
        <ecNumber evidence="18 19">7.2.1.4</ecNumber>
    </recommendedName>
    <alternativeName>
        <fullName evidence="16 19">N5-methyltetrahydromethanopterin--coenzyme M methyltransferase subunit E</fullName>
    </alternativeName>
</protein>
<dbReference type="EMBL" id="NGJK01000016">
    <property type="protein sequence ID" value="RAP03575.1"/>
    <property type="molecule type" value="Genomic_DNA"/>
</dbReference>
<dbReference type="GO" id="GO:0012506">
    <property type="term" value="C:vesicle membrane"/>
    <property type="evidence" value="ECO:0007669"/>
    <property type="project" value="InterPro"/>
</dbReference>
<evidence type="ECO:0000256" key="11">
    <source>
        <dbReference type="ARBA" id="ARBA00022692"/>
    </source>
</evidence>
<dbReference type="RefSeq" id="WP_011405910.1">
    <property type="nucleotide sequence ID" value="NZ_CATZXA010000002.1"/>
</dbReference>
<dbReference type="HAMAP" id="MF_01098">
    <property type="entry name" value="MtrE"/>
    <property type="match status" value="1"/>
</dbReference>
<comment type="subcellular location">
    <subcellularLocation>
        <location evidence="2 19">Cell membrane</location>
        <topology evidence="2 19">Multi-pass membrane protein</topology>
    </subcellularLocation>
</comment>
<dbReference type="GO" id="GO:0005737">
    <property type="term" value="C:cytoplasm"/>
    <property type="evidence" value="ECO:0007669"/>
    <property type="project" value="InterPro"/>
</dbReference>
<dbReference type="AlphaFoldDB" id="A0A328Q5X0"/>
<dbReference type="NCBIfam" id="TIGR01113">
    <property type="entry name" value="mtrE"/>
    <property type="match status" value="1"/>
</dbReference>
<proteinExistence type="inferred from homology"/>
<keyword evidence="8 19" id="KW-0554">One-carbon metabolism</keyword>
<keyword evidence="15 19" id="KW-0472">Membrane</keyword>
<dbReference type="Pfam" id="PF04206">
    <property type="entry name" value="MtrE"/>
    <property type="match status" value="1"/>
</dbReference>
<evidence type="ECO:0000256" key="18">
    <source>
        <dbReference type="ARBA" id="ARBA00044970"/>
    </source>
</evidence>
<evidence type="ECO:0000256" key="15">
    <source>
        <dbReference type="ARBA" id="ARBA00023136"/>
    </source>
</evidence>
<evidence type="ECO:0000256" key="10">
    <source>
        <dbReference type="ARBA" id="ARBA00022679"/>
    </source>
</evidence>
<feature type="transmembrane region" description="Helical" evidence="19">
    <location>
        <begin position="130"/>
        <end position="155"/>
    </location>
</feature>
<dbReference type="PIRSF" id="PIRSF016509">
    <property type="entry name" value="MtrE"/>
    <property type="match status" value="1"/>
</dbReference>
<evidence type="ECO:0000313" key="21">
    <source>
        <dbReference type="Proteomes" id="UP000248557"/>
    </source>
</evidence>
<keyword evidence="13 19" id="KW-1133">Transmembrane helix</keyword>
<dbReference type="GO" id="GO:0032259">
    <property type="term" value="P:methylation"/>
    <property type="evidence" value="ECO:0007669"/>
    <property type="project" value="UniProtKB-KW"/>
</dbReference>
<evidence type="ECO:0000256" key="9">
    <source>
        <dbReference type="ARBA" id="ARBA00022603"/>
    </source>
</evidence>
<evidence type="ECO:0000256" key="2">
    <source>
        <dbReference type="ARBA" id="ARBA00004651"/>
    </source>
</evidence>
<dbReference type="Proteomes" id="UP000248557">
    <property type="component" value="Unassembled WGS sequence"/>
</dbReference>
<comment type="pathway">
    <text evidence="3 19">One-carbon metabolism; methanogenesis from CO(2); methyl-coenzyme M from 5,10-methylene-5,6,7,8-tetrahydromethanopterin: step 2/2.</text>
</comment>
<evidence type="ECO:0000256" key="3">
    <source>
        <dbReference type="ARBA" id="ARBA00004839"/>
    </source>
</evidence>